<dbReference type="EMBL" id="VFQE01000001">
    <property type="protein sequence ID" value="TQN42047.1"/>
    <property type="molecule type" value="Genomic_DNA"/>
</dbReference>
<dbReference type="RefSeq" id="WP_142024715.1">
    <property type="nucleotide sequence ID" value="NZ_VFQE01000001.1"/>
</dbReference>
<dbReference type="AlphaFoldDB" id="A0A543PDC8"/>
<dbReference type="Proteomes" id="UP000319865">
    <property type="component" value="Unassembled WGS sequence"/>
</dbReference>
<accession>A0A543PDC8</accession>
<gene>
    <name evidence="1" type="ORF">FHU33_1439</name>
</gene>
<dbReference type="OrthoDB" id="5188445at2"/>
<comment type="caution">
    <text evidence="1">The sequence shown here is derived from an EMBL/GenBank/DDBJ whole genome shotgun (WGS) entry which is preliminary data.</text>
</comment>
<evidence type="ECO:0000313" key="1">
    <source>
        <dbReference type="EMBL" id="TQN42047.1"/>
    </source>
</evidence>
<reference evidence="1 2" key="1">
    <citation type="submission" date="2019-06" db="EMBL/GenBank/DDBJ databases">
        <title>Sequencing the genomes of 1000 actinobacteria strains.</title>
        <authorList>
            <person name="Klenk H.-P."/>
        </authorList>
    </citation>
    <scope>NUCLEOTIDE SEQUENCE [LARGE SCALE GENOMIC DNA]</scope>
    <source>
        <strain evidence="1 2">DSM 46837</strain>
    </source>
</reference>
<sequence>MTTTPPLADVPIRSADELTIRWTKLLNPPVFGARSLWLSWFGSDGRMLPVVVPVDDLPLLPEPGMLMGLRQVHDSIVDEQLGGDGHLALALCRPGGPQITEDDDEWAEALRSALDDGQIDGSWSLHLAADGSVVPLVEAPSRVWSRG</sequence>
<evidence type="ECO:0000313" key="2">
    <source>
        <dbReference type="Proteomes" id="UP000319865"/>
    </source>
</evidence>
<keyword evidence="2" id="KW-1185">Reference proteome</keyword>
<organism evidence="1 2">
    <name type="scientific">Blastococcus colisei</name>
    <dbReference type="NCBI Taxonomy" id="1564162"/>
    <lineage>
        <taxon>Bacteria</taxon>
        <taxon>Bacillati</taxon>
        <taxon>Actinomycetota</taxon>
        <taxon>Actinomycetes</taxon>
        <taxon>Geodermatophilales</taxon>
        <taxon>Geodermatophilaceae</taxon>
        <taxon>Blastococcus</taxon>
    </lineage>
</organism>
<name>A0A543PDC8_9ACTN</name>
<protein>
    <submittedName>
        <fullName evidence="1">Uncharacterized protein</fullName>
    </submittedName>
</protein>
<proteinExistence type="predicted"/>